<dbReference type="VEuPathDB" id="FungiDB:PV10_00795"/>
<dbReference type="GO" id="GO:0004567">
    <property type="term" value="F:beta-mannosidase activity"/>
    <property type="evidence" value="ECO:0007669"/>
    <property type="project" value="UniProtKB-EC"/>
</dbReference>
<dbReference type="Pfam" id="PF22666">
    <property type="entry name" value="Glyco_hydro_2_N2"/>
    <property type="match status" value="1"/>
</dbReference>
<dbReference type="AlphaFoldDB" id="A0A438MWZ8"/>
<dbReference type="SUPFAM" id="SSF49785">
    <property type="entry name" value="Galactose-binding domain-like"/>
    <property type="match status" value="1"/>
</dbReference>
<evidence type="ECO:0000313" key="8">
    <source>
        <dbReference type="Proteomes" id="UP000288859"/>
    </source>
</evidence>
<sequence length="870" mass="99421">MSSPCRRIDLKSGWKWRLATANANDSAAEMTRIKNWTPVADQVPSVIHTELLASQVIPDYRLEDHERSIQWVGHVDWEYACSFPTPDSVSSEIDLVFKGLDTFATVTLNGVEILKSDNQFLTHRIPVKKHLAGTGKKNELLVLFESVHKKATELEQKYGKRTSIMRDPARNHVRKSAYHWGWDWGPVILTAGPWKPVYLEIYDRRIENVHVEATLAPDHELAELAVKIVTAGLPSSSTSGQKAEVTVTDQDGQNAVLQTIAMNSANEGVAALKLVKPRLWWPNGQGEQHLYNIKVSLIDEESKSAIASTIVRLGVRTITLIQRPLSNAPGTSFLFNVNGRDIFSQGANWIPADNLISTISRQRYFDWIRSVRFNNLNMIRVWGGGLYETDDFFDACDEIGILVWHDFAFACGDYPTHPAYLENIKKEAEAQAVRLRNRTSLALLCGCNEDFMLNDWTNVEYDFKDTTGPFLDKPTFPQREIYLRILPAILWHVDQKPYQSYKEISGRFVSEFGMHAFPVERTVNQNYFGKETPEQLKHPQSQLVDCRNKGHGAETRLARYLAENFRYDNNNLSNWIYSTQLLQSEAYNYAYHDWKRKFGGKGKEECAGALVWQLNDVYPTASWAIIDYYLRPRPSAYTIRRACADVSVGIQRTPTSRWIDEDKPNQNRIPTFEIFAHNMSSEDRECALLIEAYDFHVGKWTTLDPATRRRNVTLQASYNNEIATLPSQQSWSEDSQVILQATLVDIQTNMPLARQVSWPEPYRYLYWPKTTKVEISVDRGQLTLQDDIGAILDASLAHTWADTVTICSNQPIKGAWLEPEYDGTESISAPEPLWQDNMLDLMPGQEVKVGVNGLRNRNVKVRFLYDWELK</sequence>
<dbReference type="InterPro" id="IPR050887">
    <property type="entry name" value="Beta-mannosidase_GH2"/>
</dbReference>
<evidence type="ECO:0000256" key="4">
    <source>
        <dbReference type="ARBA" id="ARBA00023295"/>
    </source>
</evidence>
<comment type="caution">
    <text evidence="7">The sequence shown here is derived from an EMBL/GenBank/DDBJ whole genome shotgun (WGS) entry which is preliminary data.</text>
</comment>
<protein>
    <recommendedName>
        <fullName evidence="2">beta-mannosidase</fullName>
        <ecNumber evidence="2">3.2.1.25</ecNumber>
    </recommendedName>
</protein>
<organism evidence="7 8">
    <name type="scientific">Exophiala mesophila</name>
    <name type="common">Black yeast-like fungus</name>
    <dbReference type="NCBI Taxonomy" id="212818"/>
    <lineage>
        <taxon>Eukaryota</taxon>
        <taxon>Fungi</taxon>
        <taxon>Dikarya</taxon>
        <taxon>Ascomycota</taxon>
        <taxon>Pezizomycotina</taxon>
        <taxon>Eurotiomycetes</taxon>
        <taxon>Chaetothyriomycetidae</taxon>
        <taxon>Chaetothyriales</taxon>
        <taxon>Herpotrichiellaceae</taxon>
        <taxon>Exophiala</taxon>
    </lineage>
</organism>
<dbReference type="EMBL" id="NAJM01000039">
    <property type="protein sequence ID" value="RVX68278.1"/>
    <property type="molecule type" value="Genomic_DNA"/>
</dbReference>
<feature type="domain" description="Glycoside hydrolase family 2 immunoglobulin-like beta-sandwich" evidence="5">
    <location>
        <begin position="205"/>
        <end position="302"/>
    </location>
</feature>
<evidence type="ECO:0000313" key="7">
    <source>
        <dbReference type="EMBL" id="RVX68278.1"/>
    </source>
</evidence>
<dbReference type="Gene3D" id="3.20.20.80">
    <property type="entry name" value="Glycosidases"/>
    <property type="match status" value="2"/>
</dbReference>
<dbReference type="PANTHER" id="PTHR43730">
    <property type="entry name" value="BETA-MANNOSIDASE"/>
    <property type="match status" value="1"/>
</dbReference>
<dbReference type="InterPro" id="IPR008979">
    <property type="entry name" value="Galactose-bd-like_sf"/>
</dbReference>
<gene>
    <name evidence="7" type="ORF">B0A52_07281</name>
</gene>
<dbReference type="InterPro" id="IPR054593">
    <property type="entry name" value="Beta-mannosidase-like_N2"/>
</dbReference>
<dbReference type="SUPFAM" id="SSF51445">
    <property type="entry name" value="(Trans)glycosidases"/>
    <property type="match status" value="1"/>
</dbReference>
<keyword evidence="4" id="KW-0326">Glycosidase</keyword>
<dbReference type="Pfam" id="PF00703">
    <property type="entry name" value="Glyco_hydro_2"/>
    <property type="match status" value="1"/>
</dbReference>
<evidence type="ECO:0000256" key="2">
    <source>
        <dbReference type="ARBA" id="ARBA00012754"/>
    </source>
</evidence>
<evidence type="ECO:0000256" key="1">
    <source>
        <dbReference type="ARBA" id="ARBA00000829"/>
    </source>
</evidence>
<comment type="catalytic activity">
    <reaction evidence="1">
        <text>Hydrolysis of terminal, non-reducing beta-D-mannose residues in beta-D-mannosides.</text>
        <dbReference type="EC" id="3.2.1.25"/>
    </reaction>
</comment>
<dbReference type="InterPro" id="IPR036156">
    <property type="entry name" value="Beta-gal/glucu_dom_sf"/>
</dbReference>
<dbReference type="InterPro" id="IPR017853">
    <property type="entry name" value="GH"/>
</dbReference>
<dbReference type="Gene3D" id="2.60.40.10">
    <property type="entry name" value="Immunoglobulins"/>
    <property type="match status" value="1"/>
</dbReference>
<evidence type="ECO:0000259" key="6">
    <source>
        <dbReference type="Pfam" id="PF22666"/>
    </source>
</evidence>
<dbReference type="InterPro" id="IPR006102">
    <property type="entry name" value="Ig-like_GH2"/>
</dbReference>
<feature type="domain" description="Beta-mannosidase-like galactose-binding" evidence="6">
    <location>
        <begin position="25"/>
        <end position="195"/>
    </location>
</feature>
<dbReference type="PANTHER" id="PTHR43730:SF1">
    <property type="entry name" value="BETA-MANNOSIDASE"/>
    <property type="match status" value="1"/>
</dbReference>
<dbReference type="Gene3D" id="2.60.120.260">
    <property type="entry name" value="Galactose-binding domain-like"/>
    <property type="match status" value="1"/>
</dbReference>
<accession>A0A438MWZ8</accession>
<reference evidence="7 8" key="1">
    <citation type="submission" date="2017-03" db="EMBL/GenBank/DDBJ databases">
        <title>Genomes of endolithic fungi from Antarctica.</title>
        <authorList>
            <person name="Coleine C."/>
            <person name="Masonjones S."/>
            <person name="Stajich J.E."/>
        </authorList>
    </citation>
    <scope>NUCLEOTIDE SEQUENCE [LARGE SCALE GENOMIC DNA]</scope>
    <source>
        <strain evidence="7 8">CCFEE 6314</strain>
    </source>
</reference>
<dbReference type="OrthoDB" id="2866996at2759"/>
<dbReference type="EC" id="3.2.1.25" evidence="2"/>
<dbReference type="GO" id="GO:0006516">
    <property type="term" value="P:glycoprotein catabolic process"/>
    <property type="evidence" value="ECO:0007669"/>
    <property type="project" value="TreeGrafter"/>
</dbReference>
<dbReference type="Proteomes" id="UP000288859">
    <property type="component" value="Unassembled WGS sequence"/>
</dbReference>
<dbReference type="InterPro" id="IPR013783">
    <property type="entry name" value="Ig-like_fold"/>
</dbReference>
<name>A0A438MWZ8_EXOME</name>
<proteinExistence type="predicted"/>
<dbReference type="GO" id="GO:0005975">
    <property type="term" value="P:carbohydrate metabolic process"/>
    <property type="evidence" value="ECO:0007669"/>
    <property type="project" value="InterPro"/>
</dbReference>
<dbReference type="SUPFAM" id="SSF49303">
    <property type="entry name" value="beta-Galactosidase/glucuronidase domain"/>
    <property type="match status" value="1"/>
</dbReference>
<evidence type="ECO:0000256" key="3">
    <source>
        <dbReference type="ARBA" id="ARBA00022801"/>
    </source>
</evidence>
<evidence type="ECO:0000259" key="5">
    <source>
        <dbReference type="Pfam" id="PF00703"/>
    </source>
</evidence>
<keyword evidence="3" id="KW-0378">Hydrolase</keyword>